<dbReference type="Proteomes" id="UP000002706">
    <property type="component" value="Chromosome"/>
</dbReference>
<dbReference type="PANTHER" id="PTHR45947:SF3">
    <property type="entry name" value="SULFOQUINOVOSYL TRANSFERASE SQD2"/>
    <property type="match status" value="1"/>
</dbReference>
<reference evidence="3 4" key="1">
    <citation type="journal article" date="2005" name="PLoS Genet.">
        <title>Life in hot carbon monoxide: the complete genome sequence of Carboxydothermus hydrogenoformans Z-2901.</title>
        <authorList>
            <person name="Wu M."/>
            <person name="Ren Q."/>
            <person name="Durkin A.S."/>
            <person name="Daugherty S.C."/>
            <person name="Brinkac L.M."/>
            <person name="Dodson R.J."/>
            <person name="Madupu R."/>
            <person name="Sullivan S.A."/>
            <person name="Kolonay J.F."/>
            <person name="Haft D.H."/>
            <person name="Nelson W.C."/>
            <person name="Tallon L.J."/>
            <person name="Jones K.M."/>
            <person name="Ulrich L.E."/>
            <person name="Gonzalez J.M."/>
            <person name="Zhulin I.B."/>
            <person name="Robb F.T."/>
            <person name="Eisen J.A."/>
        </authorList>
    </citation>
    <scope>NUCLEOTIDE SEQUENCE [LARGE SCALE GENOMIC DNA]</scope>
    <source>
        <strain evidence="4">ATCC BAA-161 / DSM 6008 / Z-2901</strain>
    </source>
</reference>
<dbReference type="GO" id="GO:0016757">
    <property type="term" value="F:glycosyltransferase activity"/>
    <property type="evidence" value="ECO:0007669"/>
    <property type="project" value="UniProtKB-KW"/>
</dbReference>
<dbReference type="STRING" id="246194.CHY_1055"/>
<organism evidence="3 4">
    <name type="scientific">Carboxydothermus hydrogenoformans (strain ATCC BAA-161 / DSM 6008 / Z-2901)</name>
    <dbReference type="NCBI Taxonomy" id="246194"/>
    <lineage>
        <taxon>Bacteria</taxon>
        <taxon>Bacillati</taxon>
        <taxon>Bacillota</taxon>
        <taxon>Clostridia</taxon>
        <taxon>Thermoanaerobacterales</taxon>
        <taxon>Thermoanaerobacteraceae</taxon>
        <taxon>Carboxydothermus</taxon>
    </lineage>
</organism>
<evidence type="ECO:0000259" key="2">
    <source>
        <dbReference type="Pfam" id="PF13439"/>
    </source>
</evidence>
<dbReference type="EC" id="2.4.1.-" evidence="3"/>
<proteinExistence type="predicted"/>
<evidence type="ECO:0000313" key="3">
    <source>
        <dbReference type="EMBL" id="ABB14543.1"/>
    </source>
</evidence>
<dbReference type="Pfam" id="PF00534">
    <property type="entry name" value="Glycos_transf_1"/>
    <property type="match status" value="1"/>
</dbReference>
<dbReference type="PANTHER" id="PTHR45947">
    <property type="entry name" value="SULFOQUINOVOSYL TRANSFERASE SQD2"/>
    <property type="match status" value="1"/>
</dbReference>
<dbReference type="eggNOG" id="COG0438">
    <property type="taxonomic scope" value="Bacteria"/>
</dbReference>
<dbReference type="InParanoid" id="Q3AD83"/>
<feature type="domain" description="Glycosyltransferase subfamily 4-like N-terminal" evidence="2">
    <location>
        <begin position="22"/>
        <end position="187"/>
    </location>
</feature>
<dbReference type="CDD" id="cd03801">
    <property type="entry name" value="GT4_PimA-like"/>
    <property type="match status" value="1"/>
</dbReference>
<keyword evidence="3" id="KW-0328">Glycosyltransferase</keyword>
<dbReference type="CAZy" id="GT4">
    <property type="family name" value="Glycosyltransferase Family 4"/>
</dbReference>
<dbReference type="KEGG" id="chy:CHY_1055"/>
<dbReference type="HOGENOM" id="CLU_755847_0_0_9"/>
<feature type="domain" description="Glycosyl transferase family 1" evidence="1">
    <location>
        <begin position="195"/>
        <end position="318"/>
    </location>
</feature>
<keyword evidence="4" id="KW-1185">Reference proteome</keyword>
<protein>
    <submittedName>
        <fullName evidence="3">Glycosyl transferase, group 1 family</fullName>
        <ecNumber evidence="3">2.4.1.-</ecNumber>
    </submittedName>
</protein>
<dbReference type="InterPro" id="IPR028098">
    <property type="entry name" value="Glyco_trans_4-like_N"/>
</dbReference>
<keyword evidence="3" id="KW-0808">Transferase</keyword>
<dbReference type="OrthoDB" id="9806653at2"/>
<dbReference type="Pfam" id="PF13439">
    <property type="entry name" value="Glyco_transf_4"/>
    <property type="match status" value="1"/>
</dbReference>
<dbReference type="SUPFAM" id="SSF53756">
    <property type="entry name" value="UDP-Glycosyltransferase/glycogen phosphorylase"/>
    <property type="match status" value="1"/>
</dbReference>
<evidence type="ECO:0000259" key="1">
    <source>
        <dbReference type="Pfam" id="PF00534"/>
    </source>
</evidence>
<dbReference type="InterPro" id="IPR050194">
    <property type="entry name" value="Glycosyltransferase_grp1"/>
</dbReference>
<name>Q3AD83_CARHZ</name>
<sequence>MSKNIMSKKVIVLYAGFIHKGGGVVTHLKNLEKGLTQAGYKVDVWSLDKTILLGYFVAGIEKIFDRILPPSGKLLRYFATKILFYFQLKKQYLKYDYLIFEDVFSFPHAKNPKKLYFFHGYRADFLGDLTFRIKFFEKILLNYEINCLKKVKSQTAFVSREHKDLIAKTFNLNLDSAPVIENSTDLSLIESVLKNNYQKENTILSVGLLIKRKNPDFILELAKKIKTDGIGFKIKLIGDGPEFAKIKNKIEKYQLTDIVILTGKLSYKETLEELAKSKIFILPSFKESFSFVLLEAKLLGNYTIATEGLAVPDIFVDKFLPLDVNLWMEEIKDPSSKKEINIEEMKGRFSLERQINQIINYFEKNI</sequence>
<dbReference type="InterPro" id="IPR001296">
    <property type="entry name" value="Glyco_trans_1"/>
</dbReference>
<dbReference type="Gene3D" id="3.40.50.2000">
    <property type="entry name" value="Glycogen Phosphorylase B"/>
    <property type="match status" value="2"/>
</dbReference>
<dbReference type="AlphaFoldDB" id="Q3AD83"/>
<evidence type="ECO:0000313" key="4">
    <source>
        <dbReference type="Proteomes" id="UP000002706"/>
    </source>
</evidence>
<gene>
    <name evidence="3" type="ordered locus">CHY_1055</name>
</gene>
<accession>Q3AD83</accession>
<dbReference type="EMBL" id="CP000141">
    <property type="protein sequence ID" value="ABB14543.1"/>
    <property type="molecule type" value="Genomic_DNA"/>
</dbReference>